<feature type="region of interest" description="Disordered" evidence="1">
    <location>
        <begin position="47"/>
        <end position="96"/>
    </location>
</feature>
<gene>
    <name evidence="2" type="ORF">GCM10010274_39770</name>
</gene>
<keyword evidence="3" id="KW-1185">Reference proteome</keyword>
<reference evidence="2" key="1">
    <citation type="journal article" date="2014" name="Int. J. Syst. Evol. Microbiol.">
        <title>Complete genome sequence of Corynebacterium casei LMG S-19264T (=DSM 44701T), isolated from a smear-ripened cheese.</title>
        <authorList>
            <consortium name="US DOE Joint Genome Institute (JGI-PGF)"/>
            <person name="Walter F."/>
            <person name="Albersmeier A."/>
            <person name="Kalinowski J."/>
            <person name="Ruckert C."/>
        </authorList>
    </citation>
    <scope>NUCLEOTIDE SEQUENCE</scope>
    <source>
        <strain evidence="2">JCM 4391</strain>
    </source>
</reference>
<reference evidence="2" key="2">
    <citation type="submission" date="2020-09" db="EMBL/GenBank/DDBJ databases">
        <authorList>
            <person name="Sun Q."/>
            <person name="Ohkuma M."/>
        </authorList>
    </citation>
    <scope>NUCLEOTIDE SEQUENCE</scope>
    <source>
        <strain evidence="2">JCM 4391</strain>
    </source>
</reference>
<evidence type="ECO:0000256" key="1">
    <source>
        <dbReference type="SAM" id="MobiDB-lite"/>
    </source>
</evidence>
<sequence length="139" mass="14512">MVIVPTASASAAAALIIFTLRMVPPCWVLRCADDLRLAAAPTAVNGFPVARRAAPRETTGDQPPGSGESTDPEHRHVAATGSGPARPAPPRLRDAVGEWRALGRRPGAPAALGRGPVVADVTAGVAQGPSVRWWPWESW</sequence>
<protein>
    <submittedName>
        <fullName evidence="2">Uncharacterized protein</fullName>
    </submittedName>
</protein>
<accession>A0A918HZF8</accession>
<organism evidence="2 3">
    <name type="scientific">Streptomyces lavendofoliae</name>
    <dbReference type="NCBI Taxonomy" id="67314"/>
    <lineage>
        <taxon>Bacteria</taxon>
        <taxon>Bacillati</taxon>
        <taxon>Actinomycetota</taxon>
        <taxon>Actinomycetes</taxon>
        <taxon>Kitasatosporales</taxon>
        <taxon>Streptomycetaceae</taxon>
        <taxon>Streptomyces</taxon>
    </lineage>
</organism>
<evidence type="ECO:0000313" key="2">
    <source>
        <dbReference type="EMBL" id="GGU47441.1"/>
    </source>
</evidence>
<dbReference type="Proteomes" id="UP000636661">
    <property type="component" value="Unassembled WGS sequence"/>
</dbReference>
<dbReference type="EMBL" id="BMTP01000010">
    <property type="protein sequence ID" value="GGU47441.1"/>
    <property type="molecule type" value="Genomic_DNA"/>
</dbReference>
<dbReference type="AlphaFoldDB" id="A0A918HZF8"/>
<proteinExistence type="predicted"/>
<comment type="caution">
    <text evidence="2">The sequence shown here is derived from an EMBL/GenBank/DDBJ whole genome shotgun (WGS) entry which is preliminary data.</text>
</comment>
<name>A0A918HZF8_9ACTN</name>
<evidence type="ECO:0000313" key="3">
    <source>
        <dbReference type="Proteomes" id="UP000636661"/>
    </source>
</evidence>